<dbReference type="GO" id="GO:0099604">
    <property type="term" value="F:ligand-gated calcium channel activity"/>
    <property type="evidence" value="ECO:0007669"/>
    <property type="project" value="TreeGrafter"/>
</dbReference>
<feature type="compositionally biased region" description="Polar residues" evidence="1">
    <location>
        <begin position="232"/>
        <end position="247"/>
    </location>
</feature>
<reference evidence="3" key="1">
    <citation type="submission" date="2021-03" db="EMBL/GenBank/DDBJ databases">
        <authorList>
            <person name="Bekaert M."/>
        </authorList>
    </citation>
    <scope>NUCLEOTIDE SEQUENCE</scope>
</reference>
<evidence type="ECO:0000313" key="4">
    <source>
        <dbReference type="Proteomes" id="UP000683360"/>
    </source>
</evidence>
<dbReference type="PANTHER" id="PTHR13800:SF12">
    <property type="entry name" value="TRANSIENT RECEPTOR POTENTIAL CATION CHANNEL SUBFAMILY M MEMBER-LIKE 2"/>
    <property type="match status" value="1"/>
</dbReference>
<name>A0A8S3S714_MYTED</name>
<organism evidence="3 4">
    <name type="scientific">Mytilus edulis</name>
    <name type="common">Blue mussel</name>
    <dbReference type="NCBI Taxonomy" id="6550"/>
    <lineage>
        <taxon>Eukaryota</taxon>
        <taxon>Metazoa</taxon>
        <taxon>Spiralia</taxon>
        <taxon>Lophotrochozoa</taxon>
        <taxon>Mollusca</taxon>
        <taxon>Bivalvia</taxon>
        <taxon>Autobranchia</taxon>
        <taxon>Pteriomorphia</taxon>
        <taxon>Mytilida</taxon>
        <taxon>Mytiloidea</taxon>
        <taxon>Mytilidae</taxon>
        <taxon>Mytilinae</taxon>
        <taxon>Mytilus</taxon>
    </lineage>
</organism>
<evidence type="ECO:0000259" key="2">
    <source>
        <dbReference type="Pfam" id="PF18139"/>
    </source>
</evidence>
<comment type="caution">
    <text evidence="3">The sequence shown here is derived from an EMBL/GenBank/DDBJ whole genome shotgun (WGS) entry which is preliminary data.</text>
</comment>
<dbReference type="Proteomes" id="UP000683360">
    <property type="component" value="Unassembled WGS sequence"/>
</dbReference>
<dbReference type="InterPro" id="IPR041491">
    <property type="entry name" value="TRPM_SLOG"/>
</dbReference>
<feature type="region of interest" description="Disordered" evidence="1">
    <location>
        <begin position="222"/>
        <end position="249"/>
    </location>
</feature>
<dbReference type="GO" id="GO:0005886">
    <property type="term" value="C:plasma membrane"/>
    <property type="evidence" value="ECO:0007669"/>
    <property type="project" value="TreeGrafter"/>
</dbReference>
<proteinExistence type="predicted"/>
<sequence length="312" mass="34872">MYYVMCAISTVESDNLNGASKLQNSISSTGILEENKSQDQQFVVAGVYHDVHTEFLKNIFQSKVTILKLGRQELEIMIPIIVLLAEGDMDSLRHVDKILKQGTPVIVMKGTGKSADIIIQYLESGKKILKSQAQLLYGINFNTDDYKSLKSLIESITKQKHLISVYDVNCPNDTLSNTATNAILLSWDERRIANNEREDASETDIGTNIDLIASLKYSDVDNHGEPEDDSRSQLSSFQGDSSVTAVKTKNADKEGENWLSSSSFPLYFTIAYQLLQSEKEFQSQVFIINCKHKNKVRMLKVLVKASSSNVTI</sequence>
<feature type="compositionally biased region" description="Basic and acidic residues" evidence="1">
    <location>
        <begin position="222"/>
        <end position="231"/>
    </location>
</feature>
<dbReference type="EMBL" id="CAJPWZ010001467">
    <property type="protein sequence ID" value="CAG2216069.1"/>
    <property type="molecule type" value="Genomic_DNA"/>
</dbReference>
<keyword evidence="4" id="KW-1185">Reference proteome</keyword>
<dbReference type="OrthoDB" id="6089172at2759"/>
<dbReference type="Pfam" id="PF18139">
    <property type="entry name" value="LSDAT_euk"/>
    <property type="match status" value="1"/>
</dbReference>
<protein>
    <recommendedName>
        <fullName evidence="2">TRPM SLOG domain-containing protein</fullName>
    </recommendedName>
</protein>
<dbReference type="PANTHER" id="PTHR13800">
    <property type="entry name" value="TRANSIENT RECEPTOR POTENTIAL CATION CHANNEL, SUBFAMILY M, MEMBER 6"/>
    <property type="match status" value="1"/>
</dbReference>
<accession>A0A8S3S714</accession>
<evidence type="ECO:0000256" key="1">
    <source>
        <dbReference type="SAM" id="MobiDB-lite"/>
    </source>
</evidence>
<evidence type="ECO:0000313" key="3">
    <source>
        <dbReference type="EMBL" id="CAG2216069.1"/>
    </source>
</evidence>
<feature type="domain" description="TRPM SLOG" evidence="2">
    <location>
        <begin position="72"/>
        <end position="121"/>
    </location>
</feature>
<gene>
    <name evidence="3" type="ORF">MEDL_29815</name>
</gene>
<dbReference type="InterPro" id="IPR050927">
    <property type="entry name" value="TRPM"/>
</dbReference>
<dbReference type="AlphaFoldDB" id="A0A8S3S714"/>